<geneLocation type="plasmid" evidence="1">
    <name>pKAP298</name>
</geneLocation>
<accession>Q6TFD9</accession>
<organism evidence="1">
    <name type="scientific">Caedibacter taeniospiralis</name>
    <dbReference type="NCBI Taxonomy" id="28907"/>
    <lineage>
        <taxon>Bacteria</taxon>
        <taxon>Pseudomonadati</taxon>
        <taxon>Pseudomonadota</taxon>
        <taxon>Gammaproteobacteria</taxon>
        <taxon>Thiotrichales</taxon>
        <taxon>Fastidiosibacteraceae</taxon>
        <taxon>Caedibacter</taxon>
    </lineage>
</organism>
<protein>
    <recommendedName>
        <fullName evidence="2">RecT</fullName>
    </recommendedName>
</protein>
<evidence type="ECO:0000313" key="1">
    <source>
        <dbReference type="EMBL" id="AAR87120.1"/>
    </source>
</evidence>
<name>Q6TFD9_CAETA</name>
<sequence length="207" mass="23203">MANKIQRFEIAQRKAKAYSLSGFVPEHFRNNIPNCLVAVEMANRLQMNPFMIIQNMYIVYGRPAFSSTFVIACINACGRFEPIQFEYSGEGDNRQCVAFAREKTSGNILRSTPVSIGMAKAEGWYSKKGSKWLTMPDLMLQYRAAAFFGRAYAPDYLMGLQTREEVGDIGRTSAYSAVAVNESTNSNVIDMAKEQTDDLESLVEQQA</sequence>
<proteinExistence type="predicted"/>
<dbReference type="RefSeq" id="WP_011178471.1">
    <property type="nucleotide sequence ID" value="NC_005915.1"/>
</dbReference>
<keyword evidence="1" id="KW-0614">Plasmid</keyword>
<dbReference type="AlphaFoldDB" id="Q6TFD9"/>
<reference evidence="1" key="1">
    <citation type="journal article" date="2005" name="J. Mol. Evol.">
        <title>Sequence, transcription activity, and evolutionary origin of the R-body coding plasmid pKAP298 from the intracellular parasitic bacterium Caedibacter taeniospiralis.</title>
        <authorList>
            <person name="Jeblick J."/>
            <person name="Kusch J."/>
        </authorList>
    </citation>
    <scope>NUCLEOTIDE SEQUENCE</scope>
    <source>
        <plasmid evidence="1">pKAP298</plasmid>
    </source>
</reference>
<evidence type="ECO:0008006" key="2">
    <source>
        <dbReference type="Google" id="ProtNLM"/>
    </source>
</evidence>
<dbReference type="EMBL" id="AY422720">
    <property type="protein sequence ID" value="AAR87120.1"/>
    <property type="molecule type" value="Genomic_DNA"/>
</dbReference>